<reference evidence="6 7" key="1">
    <citation type="submission" date="2019-12" db="EMBL/GenBank/DDBJ databases">
        <title>Auraticoccus cholistani sp. nov., an actinomycete isolated from soil of Cholistan desert.</title>
        <authorList>
            <person name="Cheema M.T."/>
        </authorList>
    </citation>
    <scope>NUCLEOTIDE SEQUENCE [LARGE SCALE GENOMIC DNA]</scope>
    <source>
        <strain evidence="6 7">F435</strain>
    </source>
</reference>
<accession>A0A6A9UQW7</accession>
<dbReference type="Pfam" id="PF13517">
    <property type="entry name" value="FG-GAP_3"/>
    <property type="match status" value="1"/>
</dbReference>
<dbReference type="PANTHER" id="PTHR36220">
    <property type="entry name" value="UNNAMED PRODUCT"/>
    <property type="match status" value="1"/>
</dbReference>
<evidence type="ECO:0000313" key="6">
    <source>
        <dbReference type="EMBL" id="MVA75061.1"/>
    </source>
</evidence>
<dbReference type="SUPFAM" id="SSF69318">
    <property type="entry name" value="Integrin alpha N-terminal domain"/>
    <property type="match status" value="1"/>
</dbReference>
<feature type="chain" id="PRO_5025328364" description="VCBS repeat-containing protein" evidence="5">
    <location>
        <begin position="30"/>
        <end position="488"/>
    </location>
</feature>
<feature type="region of interest" description="Disordered" evidence="4">
    <location>
        <begin position="110"/>
        <end position="133"/>
    </location>
</feature>
<dbReference type="RefSeq" id="WP_156607974.1">
    <property type="nucleotide sequence ID" value="NZ_WPCU01000004.1"/>
</dbReference>
<evidence type="ECO:0000256" key="2">
    <source>
        <dbReference type="ARBA" id="ARBA00022737"/>
    </source>
</evidence>
<proteinExistence type="predicted"/>
<sequence>MRSHRALTVALVSTGLLLSGVAAGPPAHAAGCRPSAVPDDIDRDGRSDLVVGDPYADRNEGRVEVVYNDGRRAMIRRSQLPGDPGDASFFGSAVALGDFTGDGCLDLAVGSPSDGYVEPEDADDGGGDPGRPAEPKVFVLRGTSTGITTSDPVVVLDPEMGEYSGFGNDLAVLQPYPDSRAQLVVGMPSRDGGRGGVAFFAFDDDGQPGEPVLVDRDTPGVDGSATPDSMFGASLATIGHSVLVGADGTAVSGRRRAGSVTMLTNTDAAPQTFKGVSYSQDSAGVSGGAETNDRFGYSVAAHGGWVAVGVPEENLGEDVDAGAVQLFRRNAGAGTLTPVQMVSQETAGVPGGSEDYDRFGSSVTVGRGLQRAGVLALAVAAENEEDDPDVPDTGAWTVLDLPTLRGSRYSLSSPGVPGADARGAGAFMHVAVLGGPQAATAERRDALVVALPSRSRGRVLVSPPWLGSWESFQSGDYPTSAEFGAAVS</sequence>
<evidence type="ECO:0000256" key="3">
    <source>
        <dbReference type="ARBA" id="ARBA00023180"/>
    </source>
</evidence>
<dbReference type="InterPro" id="IPR028994">
    <property type="entry name" value="Integrin_alpha_N"/>
</dbReference>
<evidence type="ECO:0008006" key="8">
    <source>
        <dbReference type="Google" id="ProtNLM"/>
    </source>
</evidence>
<dbReference type="Gene3D" id="2.130.10.130">
    <property type="entry name" value="Integrin alpha, N-terminal"/>
    <property type="match status" value="1"/>
</dbReference>
<feature type="compositionally biased region" description="Acidic residues" evidence="4">
    <location>
        <begin position="117"/>
        <end position="126"/>
    </location>
</feature>
<dbReference type="SMART" id="SM00191">
    <property type="entry name" value="Int_alpha"/>
    <property type="match status" value="5"/>
</dbReference>
<gene>
    <name evidence="6" type="ORF">GC722_03310</name>
</gene>
<evidence type="ECO:0000256" key="5">
    <source>
        <dbReference type="SAM" id="SignalP"/>
    </source>
</evidence>
<dbReference type="InterPro" id="IPR013517">
    <property type="entry name" value="FG-GAP"/>
</dbReference>
<evidence type="ECO:0000256" key="4">
    <source>
        <dbReference type="SAM" id="MobiDB-lite"/>
    </source>
</evidence>
<keyword evidence="7" id="KW-1185">Reference proteome</keyword>
<name>A0A6A9UQW7_9ACTN</name>
<feature type="signal peptide" evidence="5">
    <location>
        <begin position="1"/>
        <end position="29"/>
    </location>
</feature>
<evidence type="ECO:0000313" key="7">
    <source>
        <dbReference type="Proteomes" id="UP000435304"/>
    </source>
</evidence>
<evidence type="ECO:0000256" key="1">
    <source>
        <dbReference type="ARBA" id="ARBA00022729"/>
    </source>
</evidence>
<dbReference type="InterPro" id="IPR013519">
    <property type="entry name" value="Int_alpha_beta-p"/>
</dbReference>
<dbReference type="Proteomes" id="UP000435304">
    <property type="component" value="Unassembled WGS sequence"/>
</dbReference>
<dbReference type="EMBL" id="WPCU01000004">
    <property type="protein sequence ID" value="MVA75061.1"/>
    <property type="molecule type" value="Genomic_DNA"/>
</dbReference>
<dbReference type="AlphaFoldDB" id="A0A6A9UQW7"/>
<organism evidence="6 7">
    <name type="scientific">Auraticoccus cholistanensis</name>
    <dbReference type="NCBI Taxonomy" id="2656650"/>
    <lineage>
        <taxon>Bacteria</taxon>
        <taxon>Bacillati</taxon>
        <taxon>Actinomycetota</taxon>
        <taxon>Actinomycetes</taxon>
        <taxon>Propionibacteriales</taxon>
        <taxon>Propionibacteriaceae</taxon>
        <taxon>Auraticoccus</taxon>
    </lineage>
</organism>
<protein>
    <recommendedName>
        <fullName evidence="8">VCBS repeat-containing protein</fullName>
    </recommendedName>
</protein>
<keyword evidence="2" id="KW-0677">Repeat</keyword>
<comment type="caution">
    <text evidence="6">The sequence shown here is derived from an EMBL/GenBank/DDBJ whole genome shotgun (WGS) entry which is preliminary data.</text>
</comment>
<dbReference type="PANTHER" id="PTHR36220:SF1">
    <property type="entry name" value="GAMMA TUBULIN COMPLEX COMPONENT C-TERMINAL DOMAIN-CONTAINING PROTEIN"/>
    <property type="match status" value="1"/>
</dbReference>
<keyword evidence="3" id="KW-0325">Glycoprotein</keyword>
<keyword evidence="1 5" id="KW-0732">Signal</keyword>